<gene>
    <name evidence="1" type="ORF">DJ019_11655</name>
</gene>
<reference evidence="1 2" key="1">
    <citation type="submission" date="2018-05" db="EMBL/GenBank/DDBJ databases">
        <authorList>
            <person name="Lanie J.A."/>
            <person name="Ng W.-L."/>
            <person name="Kazmierczak K.M."/>
            <person name="Andrzejewski T.M."/>
            <person name="Davidsen T.M."/>
            <person name="Wayne K.J."/>
            <person name="Tettelin H."/>
            <person name="Glass J.I."/>
            <person name="Rusch D."/>
            <person name="Podicherti R."/>
            <person name="Tsui H.-C.T."/>
            <person name="Winkler M.E."/>
        </authorList>
    </citation>
    <scope>NUCLEOTIDE SEQUENCE [LARGE SCALE GENOMIC DNA]</scope>
    <source>
        <strain evidence="1 2">BUT-10</strain>
    </source>
</reference>
<dbReference type="Proteomes" id="UP000249524">
    <property type="component" value="Unassembled WGS sequence"/>
</dbReference>
<dbReference type="EMBL" id="QFYS01000004">
    <property type="protein sequence ID" value="RAK65606.1"/>
    <property type="molecule type" value="Genomic_DNA"/>
</dbReference>
<accession>A0A328BI14</accession>
<protein>
    <submittedName>
        <fullName evidence="1">ATP-binding protein</fullName>
    </submittedName>
</protein>
<dbReference type="RefSeq" id="WP_111276202.1">
    <property type="nucleotide sequence ID" value="NZ_QFYS01000004.1"/>
</dbReference>
<dbReference type="Pfam" id="PF13671">
    <property type="entry name" value="AAA_33"/>
    <property type="match status" value="1"/>
</dbReference>
<dbReference type="GO" id="GO:0005524">
    <property type="term" value="F:ATP binding"/>
    <property type="evidence" value="ECO:0007669"/>
    <property type="project" value="UniProtKB-KW"/>
</dbReference>
<dbReference type="InterPro" id="IPR027417">
    <property type="entry name" value="P-loop_NTPase"/>
</dbReference>
<dbReference type="AlphaFoldDB" id="A0A328BI14"/>
<name>A0A328BI14_9CAUL</name>
<keyword evidence="1" id="KW-0547">Nucleotide-binding</keyword>
<comment type="caution">
    <text evidence="1">The sequence shown here is derived from an EMBL/GenBank/DDBJ whole genome shotgun (WGS) entry which is preliminary data.</text>
</comment>
<dbReference type="Gene3D" id="3.40.50.300">
    <property type="entry name" value="P-loop containing nucleotide triphosphate hydrolases"/>
    <property type="match status" value="1"/>
</dbReference>
<evidence type="ECO:0000313" key="1">
    <source>
        <dbReference type="EMBL" id="RAK65606.1"/>
    </source>
</evidence>
<keyword evidence="2" id="KW-1185">Reference proteome</keyword>
<organism evidence="1 2">
    <name type="scientific">Phenylobacterium kunshanense</name>
    <dbReference type="NCBI Taxonomy" id="1445034"/>
    <lineage>
        <taxon>Bacteria</taxon>
        <taxon>Pseudomonadati</taxon>
        <taxon>Pseudomonadota</taxon>
        <taxon>Alphaproteobacteria</taxon>
        <taxon>Caulobacterales</taxon>
        <taxon>Caulobacteraceae</taxon>
        <taxon>Phenylobacterium</taxon>
    </lineage>
</organism>
<dbReference type="OrthoDB" id="2639622at2"/>
<proteinExistence type="predicted"/>
<dbReference type="SUPFAM" id="SSF52540">
    <property type="entry name" value="P-loop containing nucleoside triphosphate hydrolases"/>
    <property type="match status" value="1"/>
</dbReference>
<keyword evidence="1" id="KW-0067">ATP-binding</keyword>
<evidence type="ECO:0000313" key="2">
    <source>
        <dbReference type="Proteomes" id="UP000249524"/>
    </source>
</evidence>
<sequence>MSATLHVIFGPSGAGKTTYAHAFARREKAVAFILDEWMAKLFAPDMPDPIEYDWMIERVQRCEAQIWSTAAGVLATGTPVILDIGLLRRADRARVREIAAAADLPLQFHFVTADVEVRRARVAERNVVKGDNFAIEVSPAMFDFAEGVFEHPSPEELAGAIVSESE</sequence>